<comment type="caution">
    <text evidence="2">The sequence shown here is derived from an EMBL/GenBank/DDBJ whole genome shotgun (WGS) entry which is preliminary data.</text>
</comment>
<feature type="compositionally biased region" description="Basic residues" evidence="1">
    <location>
        <begin position="249"/>
        <end position="258"/>
    </location>
</feature>
<protein>
    <submittedName>
        <fullName evidence="2">Uncharacterized protein</fullName>
    </submittedName>
</protein>
<dbReference type="AlphaFoldDB" id="A0ABD3HZA3"/>
<feature type="compositionally biased region" description="Polar residues" evidence="1">
    <location>
        <begin position="371"/>
        <end position="417"/>
    </location>
</feature>
<evidence type="ECO:0000313" key="3">
    <source>
        <dbReference type="Proteomes" id="UP001633002"/>
    </source>
</evidence>
<reference evidence="2 3" key="1">
    <citation type="submission" date="2024-09" db="EMBL/GenBank/DDBJ databases">
        <title>Chromosome-scale assembly of Riccia sorocarpa.</title>
        <authorList>
            <person name="Paukszto L."/>
        </authorList>
    </citation>
    <scope>NUCLEOTIDE SEQUENCE [LARGE SCALE GENOMIC DNA]</scope>
    <source>
        <strain evidence="2">LP-2024</strain>
        <tissue evidence="2">Aerial parts of the thallus</tissue>
    </source>
</reference>
<gene>
    <name evidence="2" type="ORF">R1sor_010352</name>
</gene>
<name>A0ABD3HZA3_9MARC</name>
<proteinExistence type="predicted"/>
<dbReference type="Proteomes" id="UP001633002">
    <property type="component" value="Unassembled WGS sequence"/>
</dbReference>
<feature type="region of interest" description="Disordered" evidence="1">
    <location>
        <begin position="227"/>
        <end position="429"/>
    </location>
</feature>
<sequence length="541" mass="59113">MARCKQTARKVPIETVTVDISETTPLNFSPSAVPLSEKVTLRRLDPSDPDFSRYTWGAGSSITTVVDYFKPGRNPPEIVLRIKGAEVVGKETKAKDLGVVCFTRPNDAGLEIWYEVLKNKQIKRTILPMATWEHVDLLPKGKGGVQDIFDDIGTNDKYSEAISSLRFKLLQEKKSQSSMWEFLELCHKYNVDLTQLGKFAQTFVFKKHSDKNFDFVDYMERKGLKITLPTNPSQSGAAGTSTSGEGSKKLKGKAHVKKLNVVTPKKPTIGTVEAPKKSTNGTAEAPKKSTTGSAEAPKKSTTGSAEAPRKSTGTVEAPKLKMGPIRESSNPKKKGTPGVTPELQASKLISGTSADTTGQKTKTVKFIRPTKPQSTLPNNQVGSSSGRTSLTTNAPGPDNTTTSPGQSVQLATVNPNGHSGDGGSVVDSGKKNLQVVEYNDESGNEDTSSKPKKRKVAILEKKSGFQPDRHVVETDQVAADVKMQLDPKTKDQLKHEFDELRKWFPLGDKLVYASISQLTDPDVTVVYRRHVVYRRQYSACC</sequence>
<evidence type="ECO:0000256" key="1">
    <source>
        <dbReference type="SAM" id="MobiDB-lite"/>
    </source>
</evidence>
<feature type="compositionally biased region" description="Low complexity" evidence="1">
    <location>
        <begin position="235"/>
        <end position="245"/>
    </location>
</feature>
<organism evidence="2 3">
    <name type="scientific">Riccia sorocarpa</name>
    <dbReference type="NCBI Taxonomy" id="122646"/>
    <lineage>
        <taxon>Eukaryota</taxon>
        <taxon>Viridiplantae</taxon>
        <taxon>Streptophyta</taxon>
        <taxon>Embryophyta</taxon>
        <taxon>Marchantiophyta</taxon>
        <taxon>Marchantiopsida</taxon>
        <taxon>Marchantiidae</taxon>
        <taxon>Marchantiales</taxon>
        <taxon>Ricciaceae</taxon>
        <taxon>Riccia</taxon>
    </lineage>
</organism>
<keyword evidence="3" id="KW-1185">Reference proteome</keyword>
<feature type="compositionally biased region" description="Polar residues" evidence="1">
    <location>
        <begin position="277"/>
        <end position="304"/>
    </location>
</feature>
<dbReference type="EMBL" id="JBJQOH010000002">
    <property type="protein sequence ID" value="KAL3696276.1"/>
    <property type="molecule type" value="Genomic_DNA"/>
</dbReference>
<accession>A0ABD3HZA3</accession>
<feature type="compositionally biased region" description="Polar residues" evidence="1">
    <location>
        <begin position="347"/>
        <end position="361"/>
    </location>
</feature>
<evidence type="ECO:0000313" key="2">
    <source>
        <dbReference type="EMBL" id="KAL3696276.1"/>
    </source>
</evidence>